<feature type="transmembrane region" description="Helical" evidence="6">
    <location>
        <begin position="58"/>
        <end position="75"/>
    </location>
</feature>
<keyword evidence="5 6" id="KW-0472">Membrane</keyword>
<feature type="transmembrane region" description="Helical" evidence="6">
    <location>
        <begin position="398"/>
        <end position="420"/>
    </location>
</feature>
<sequence>MTDSAGMGHGNEYRSIARNTVHLVGAQTLARGLRILYLVALARLLGPELFALLSNAQFWQLLFLPLVVFGTGRLLSREIGRNPAAFSEILAATLTLRLALGFLVASAAALAGWWLTSDPAERSVLVLFSVALLARGVAGWTQQVFIASESSHLLLRQEIGWRAAEAVLGLATLVAEAGLLGVAAVHVLTWLLQAGSGLLVVHRQLHRVTFGWHRSQLRVLLQDGLSAMLVALALSVMLNGSLPVYLKLFPGHTDGGQLAVVLQALSVLLLLPKGIAKSTLPILGRQVAASAEHAGRTIVWLLVVSLSAAVVLVLLGMALASDVAVLLLGNAYAQAGAWLGPSLWLMLPFAGGHLLTQLLFAHGDVWASTTRAWVGALVTLIALWPLGAQMGALGVVNAIGIGLSVWAFALGQLAVSRGYIRIGPLT</sequence>
<dbReference type="AlphaFoldDB" id="A0A5M8FMK6"/>
<evidence type="ECO:0000256" key="1">
    <source>
        <dbReference type="ARBA" id="ARBA00004651"/>
    </source>
</evidence>
<dbReference type="InterPro" id="IPR050833">
    <property type="entry name" value="Poly_Biosynth_Transport"/>
</dbReference>
<dbReference type="PANTHER" id="PTHR30250:SF11">
    <property type="entry name" value="O-ANTIGEN TRANSPORTER-RELATED"/>
    <property type="match status" value="1"/>
</dbReference>
<evidence type="ECO:0000256" key="6">
    <source>
        <dbReference type="SAM" id="Phobius"/>
    </source>
</evidence>
<dbReference type="GO" id="GO:0005886">
    <property type="term" value="C:plasma membrane"/>
    <property type="evidence" value="ECO:0007669"/>
    <property type="project" value="UniProtKB-SubCell"/>
</dbReference>
<organism evidence="7 8">
    <name type="scientific">Thiohalocapsa marina</name>
    <dbReference type="NCBI Taxonomy" id="424902"/>
    <lineage>
        <taxon>Bacteria</taxon>
        <taxon>Pseudomonadati</taxon>
        <taxon>Pseudomonadota</taxon>
        <taxon>Gammaproteobacteria</taxon>
        <taxon>Chromatiales</taxon>
        <taxon>Chromatiaceae</taxon>
        <taxon>Thiohalocapsa</taxon>
    </lineage>
</organism>
<proteinExistence type="predicted"/>
<keyword evidence="2" id="KW-1003">Cell membrane</keyword>
<dbReference type="Pfam" id="PF01943">
    <property type="entry name" value="Polysacc_synt"/>
    <property type="match status" value="1"/>
</dbReference>
<dbReference type="RefSeq" id="WP_150091788.1">
    <property type="nucleotide sequence ID" value="NZ_VWXX01000006.1"/>
</dbReference>
<evidence type="ECO:0000256" key="5">
    <source>
        <dbReference type="ARBA" id="ARBA00023136"/>
    </source>
</evidence>
<reference evidence="7 8" key="1">
    <citation type="submission" date="2019-09" db="EMBL/GenBank/DDBJ databases">
        <title>Whole-genome sequence of the purple sulfur bacterium Thiohalocapsa marina DSM 19078.</title>
        <authorList>
            <person name="Kyndt J.A."/>
            <person name="Meyer T.E."/>
        </authorList>
    </citation>
    <scope>NUCLEOTIDE SEQUENCE [LARGE SCALE GENOMIC DNA]</scope>
    <source>
        <strain evidence="7 8">DSM 19078</strain>
    </source>
</reference>
<comment type="subcellular location">
    <subcellularLocation>
        <location evidence="1">Cell membrane</location>
        <topology evidence="1">Multi-pass membrane protein</topology>
    </subcellularLocation>
</comment>
<protein>
    <submittedName>
        <fullName evidence="7">Oligosaccharide flippase family protein</fullName>
    </submittedName>
</protein>
<dbReference type="OrthoDB" id="103403at2"/>
<dbReference type="InterPro" id="IPR002797">
    <property type="entry name" value="Polysacc_synth"/>
</dbReference>
<evidence type="ECO:0000313" key="7">
    <source>
        <dbReference type="EMBL" id="KAA6186098.1"/>
    </source>
</evidence>
<dbReference type="Proteomes" id="UP000322981">
    <property type="component" value="Unassembled WGS sequence"/>
</dbReference>
<keyword evidence="3 6" id="KW-0812">Transmembrane</keyword>
<name>A0A5M8FMK6_9GAMM</name>
<accession>A0A5M8FMK6</accession>
<gene>
    <name evidence="7" type="ORF">F2Q65_06990</name>
</gene>
<feature type="transmembrane region" description="Helical" evidence="6">
    <location>
        <begin position="297"/>
        <end position="321"/>
    </location>
</feature>
<keyword evidence="8" id="KW-1185">Reference proteome</keyword>
<keyword evidence="4 6" id="KW-1133">Transmembrane helix</keyword>
<feature type="transmembrane region" description="Helical" evidence="6">
    <location>
        <begin position="187"/>
        <end position="205"/>
    </location>
</feature>
<comment type="caution">
    <text evidence="7">The sequence shown here is derived from an EMBL/GenBank/DDBJ whole genome shotgun (WGS) entry which is preliminary data.</text>
</comment>
<feature type="transmembrane region" description="Helical" evidence="6">
    <location>
        <begin position="225"/>
        <end position="246"/>
    </location>
</feature>
<dbReference type="PANTHER" id="PTHR30250">
    <property type="entry name" value="PST FAMILY PREDICTED COLANIC ACID TRANSPORTER"/>
    <property type="match status" value="1"/>
</dbReference>
<evidence type="ECO:0000256" key="2">
    <source>
        <dbReference type="ARBA" id="ARBA00022475"/>
    </source>
</evidence>
<feature type="transmembrane region" description="Helical" evidence="6">
    <location>
        <begin position="372"/>
        <end position="392"/>
    </location>
</feature>
<dbReference type="EMBL" id="VWXX01000006">
    <property type="protein sequence ID" value="KAA6186098.1"/>
    <property type="molecule type" value="Genomic_DNA"/>
</dbReference>
<evidence type="ECO:0000256" key="4">
    <source>
        <dbReference type="ARBA" id="ARBA00022989"/>
    </source>
</evidence>
<evidence type="ECO:0000313" key="8">
    <source>
        <dbReference type="Proteomes" id="UP000322981"/>
    </source>
</evidence>
<evidence type="ECO:0000256" key="3">
    <source>
        <dbReference type="ARBA" id="ARBA00022692"/>
    </source>
</evidence>
<feature type="transmembrane region" description="Helical" evidence="6">
    <location>
        <begin position="96"/>
        <end position="115"/>
    </location>
</feature>